<dbReference type="InterPro" id="IPR012675">
    <property type="entry name" value="Beta-grasp_dom_sf"/>
</dbReference>
<dbReference type="RefSeq" id="WP_322498931.1">
    <property type="nucleotide sequence ID" value="NZ_JARGYU010000003.1"/>
</dbReference>
<dbReference type="InterPro" id="IPR012947">
    <property type="entry name" value="tRNA_SAD"/>
</dbReference>
<dbReference type="GO" id="GO:0000049">
    <property type="term" value="F:tRNA binding"/>
    <property type="evidence" value="ECO:0007669"/>
    <property type="project" value="UniProtKB-KW"/>
</dbReference>
<evidence type="ECO:0000256" key="10">
    <source>
        <dbReference type="ARBA" id="ARBA00022917"/>
    </source>
</evidence>
<evidence type="ECO:0000259" key="14">
    <source>
        <dbReference type="PROSITE" id="PS50862"/>
    </source>
</evidence>
<comment type="cofactor">
    <cofactor evidence="13">
        <name>Zn(2+)</name>
        <dbReference type="ChEBI" id="CHEBI:29105"/>
    </cofactor>
    <text evidence="13">Binds 1 zinc ion per subunit.</text>
</comment>
<dbReference type="SUPFAM" id="SSF81271">
    <property type="entry name" value="TGS-like"/>
    <property type="match status" value="1"/>
</dbReference>
<keyword evidence="4 13" id="KW-0436">Ligase</keyword>
<dbReference type="GO" id="GO:0004829">
    <property type="term" value="F:threonine-tRNA ligase activity"/>
    <property type="evidence" value="ECO:0007669"/>
    <property type="project" value="UniProtKB-UniRule"/>
</dbReference>
<evidence type="ECO:0000256" key="13">
    <source>
        <dbReference type="HAMAP-Rule" id="MF_00184"/>
    </source>
</evidence>
<keyword evidence="5 13" id="KW-0479">Metal-binding</keyword>
<dbReference type="PROSITE" id="PS50862">
    <property type="entry name" value="AA_TRNA_LIGASE_II"/>
    <property type="match status" value="1"/>
</dbReference>
<dbReference type="InterPro" id="IPR002314">
    <property type="entry name" value="aa-tRNA-synt_IIb"/>
</dbReference>
<keyword evidence="10 13" id="KW-0648">Protein biosynthesis</keyword>
<evidence type="ECO:0000256" key="1">
    <source>
        <dbReference type="ARBA" id="ARBA00008226"/>
    </source>
</evidence>
<dbReference type="InterPro" id="IPR033728">
    <property type="entry name" value="ThrRS_core"/>
</dbReference>
<dbReference type="PANTHER" id="PTHR11451:SF44">
    <property type="entry name" value="THREONINE--TRNA LIGASE, CHLOROPLASTIC_MITOCHONDRIAL 2"/>
    <property type="match status" value="1"/>
</dbReference>
<dbReference type="Pfam" id="PF07973">
    <property type="entry name" value="tRNA_SAD"/>
    <property type="match status" value="1"/>
</dbReference>
<evidence type="ECO:0000256" key="5">
    <source>
        <dbReference type="ARBA" id="ARBA00022723"/>
    </source>
</evidence>
<comment type="caution">
    <text evidence="13">Lacks conserved residue(s) required for the propagation of feature annotation.</text>
</comment>
<keyword evidence="3 13" id="KW-0820">tRNA-binding</keyword>
<dbReference type="CDD" id="cd01667">
    <property type="entry name" value="TGS_ThrRS"/>
    <property type="match status" value="1"/>
</dbReference>
<dbReference type="SUPFAM" id="SSF52954">
    <property type="entry name" value="Class II aaRS ABD-related"/>
    <property type="match status" value="1"/>
</dbReference>
<dbReference type="PRINTS" id="PR01047">
    <property type="entry name" value="TRNASYNTHTHR"/>
</dbReference>
<dbReference type="NCBIfam" id="TIGR00418">
    <property type="entry name" value="thrS"/>
    <property type="match status" value="1"/>
</dbReference>
<evidence type="ECO:0000256" key="6">
    <source>
        <dbReference type="ARBA" id="ARBA00022741"/>
    </source>
</evidence>
<gene>
    <name evidence="13" type="primary">thrS</name>
    <name evidence="16" type="ORF">Lyticum_00687</name>
</gene>
<evidence type="ECO:0000313" key="17">
    <source>
        <dbReference type="Proteomes" id="UP001289135"/>
    </source>
</evidence>
<comment type="subcellular location">
    <subcellularLocation>
        <location evidence="13">Cytoplasm</location>
    </subcellularLocation>
</comment>
<dbReference type="EC" id="6.1.1.3" evidence="13"/>
<dbReference type="GO" id="GO:0005737">
    <property type="term" value="C:cytoplasm"/>
    <property type="evidence" value="ECO:0007669"/>
    <property type="project" value="UniProtKB-SubCell"/>
</dbReference>
<reference evidence="16" key="1">
    <citation type="submission" date="2023-02" db="EMBL/GenBank/DDBJ databases">
        <title>Host association and intracellularity evolved multiple times independently in the Rickettsiales.</title>
        <authorList>
            <person name="Castelli M."/>
            <person name="Nardi T."/>
            <person name="Gammuto L."/>
            <person name="Bellinzona G."/>
            <person name="Sabaneyeva E."/>
            <person name="Potekhin A."/>
            <person name="Serra V."/>
            <person name="Petroni G."/>
            <person name="Sassera D."/>
        </authorList>
    </citation>
    <scope>NUCLEOTIDE SEQUENCE</scope>
    <source>
        <strain evidence="16">USBL-36I1</strain>
    </source>
</reference>
<dbReference type="Pfam" id="PF03129">
    <property type="entry name" value="HGTP_anticodon"/>
    <property type="match status" value="1"/>
</dbReference>
<evidence type="ECO:0000256" key="2">
    <source>
        <dbReference type="ARBA" id="ARBA00022490"/>
    </source>
</evidence>
<evidence type="ECO:0000256" key="3">
    <source>
        <dbReference type="ARBA" id="ARBA00022555"/>
    </source>
</evidence>
<dbReference type="SUPFAM" id="SSF55186">
    <property type="entry name" value="ThrRS/AlaRS common domain"/>
    <property type="match status" value="1"/>
</dbReference>
<dbReference type="SUPFAM" id="SSF55681">
    <property type="entry name" value="Class II aaRS and biotin synthetases"/>
    <property type="match status" value="1"/>
</dbReference>
<dbReference type="FunFam" id="3.30.980.10:FF:000005">
    <property type="entry name" value="Threonyl-tRNA synthetase, mitochondrial"/>
    <property type="match status" value="1"/>
</dbReference>
<dbReference type="InterPro" id="IPR004154">
    <property type="entry name" value="Anticodon-bd"/>
</dbReference>
<feature type="domain" description="TGS" evidence="15">
    <location>
        <begin position="4"/>
        <end position="65"/>
    </location>
</feature>
<evidence type="ECO:0000256" key="11">
    <source>
        <dbReference type="ARBA" id="ARBA00023146"/>
    </source>
</evidence>
<dbReference type="Gene3D" id="3.30.54.20">
    <property type="match status" value="1"/>
</dbReference>
<dbReference type="FunFam" id="3.30.930.10:FF:000002">
    <property type="entry name" value="Threonine--tRNA ligase"/>
    <property type="match status" value="1"/>
</dbReference>
<name>A0AAE5AHX5_9RICK</name>
<dbReference type="Proteomes" id="UP001289135">
    <property type="component" value="Unassembled WGS sequence"/>
</dbReference>
<keyword evidence="17" id="KW-1185">Reference proteome</keyword>
<dbReference type="InterPro" id="IPR004095">
    <property type="entry name" value="TGS"/>
</dbReference>
<comment type="caution">
    <text evidence="16">The sequence shown here is derived from an EMBL/GenBank/DDBJ whole genome shotgun (WGS) entry which is preliminary data.</text>
</comment>
<evidence type="ECO:0000259" key="15">
    <source>
        <dbReference type="PROSITE" id="PS51880"/>
    </source>
</evidence>
<dbReference type="FunFam" id="3.30.54.20:FF:000002">
    <property type="entry name" value="Threonine--tRNA ligase"/>
    <property type="match status" value="1"/>
</dbReference>
<dbReference type="GO" id="GO:0046872">
    <property type="term" value="F:metal ion binding"/>
    <property type="evidence" value="ECO:0007669"/>
    <property type="project" value="UniProtKB-KW"/>
</dbReference>
<evidence type="ECO:0000256" key="4">
    <source>
        <dbReference type="ARBA" id="ARBA00022598"/>
    </source>
</evidence>
<dbReference type="InterPro" id="IPR006195">
    <property type="entry name" value="aa-tRNA-synth_II"/>
</dbReference>
<dbReference type="InterPro" id="IPR036621">
    <property type="entry name" value="Anticodon-bd_dom_sf"/>
</dbReference>
<dbReference type="Gene3D" id="3.30.980.10">
    <property type="entry name" value="Threonyl-trna Synthetase, Chain A, domain 2"/>
    <property type="match status" value="1"/>
</dbReference>
<keyword evidence="2 13" id="KW-0963">Cytoplasm</keyword>
<feature type="binding site" evidence="13">
    <location>
        <position position="518"/>
    </location>
    <ligand>
        <name>Zn(2+)</name>
        <dbReference type="ChEBI" id="CHEBI:29105"/>
        <note>catalytic</note>
    </ligand>
</feature>
<protein>
    <recommendedName>
        <fullName evidence="13">Threonine--tRNA ligase</fullName>
        <ecNumber evidence="13">6.1.1.3</ecNumber>
    </recommendedName>
    <alternativeName>
        <fullName evidence="13">Threonyl-tRNA synthetase</fullName>
        <shortName evidence="13">ThrRS</shortName>
    </alternativeName>
</protein>
<proteinExistence type="inferred from homology"/>
<accession>A0AAE5AHX5</accession>
<evidence type="ECO:0000256" key="9">
    <source>
        <dbReference type="ARBA" id="ARBA00022884"/>
    </source>
</evidence>
<keyword evidence="8 13" id="KW-0067">ATP-binding</keyword>
<dbReference type="CDD" id="cd00771">
    <property type="entry name" value="ThrRS_core"/>
    <property type="match status" value="1"/>
</dbReference>
<dbReference type="EMBL" id="JARGYU010000003">
    <property type="protein sequence ID" value="MDZ5761506.1"/>
    <property type="molecule type" value="Genomic_DNA"/>
</dbReference>
<sequence length="676" mass="78312">MTDIMIDIKLADGKITTHKSGVNGLEIAGSISKSLAKKALAIMINNKLCDLTDIITSDATVKIITIDDDEGLEIIRHDTAHVLAQAIKELYPEAKIAIGPNIKDGFYYDIDSPHHISIEELDKIEAQMWHIIKRGDKFIKQFVDKKSAIEFFSSKKENYKVEIIKDLSENDNISIYQQGNFYDLCRGPHGQSTSYLKAFKLTKISGAYWRGNSKNQMLQRIYGTAWRNYEELNKYLTLIKEAEQRDHRNIGQQMGLFHFQESAPGVTFWHPNGWAIFKTLVQYMRYKQREYGYLEISTPEIMEQILWEQSGHWEKFSENMFTAHSHDEQHKNYVIKPMNCPGGIQVFNHLGSVSYRDLPIKFSEFGKVYRYEPSGALHGLMRARGFTQDDAHSFCTEEQIQEEVMQMCKMVFLVYEECGFKDIIVKIADRPEKRIGDNEIWDKSEKALSNGLNEIGIPYVWNHGEGAFYGPKIEFHLRDALGRDWQMGTIQVDFNMTNRLNAFYIGKDGQKKHPVMIHRAIFGSLERFIAIMIEHYAGWLPLWLAPLQVVIITVNNHDNVIQYAKEIFKKMFSVGIRVKIDFVNETVSYKIRKNTMSKVPLIITIGEKEVAEQMISLRDNLNTSNENNKSNENNDFSINNLNKKINDLNHDHNINSKSNYYFTLEDMFSKYNFTIK</sequence>
<comment type="similarity">
    <text evidence="1 13">Belongs to the class-II aminoacyl-tRNA synthetase family.</text>
</comment>
<feature type="binding site" evidence="13">
    <location>
        <position position="392"/>
    </location>
    <ligand>
        <name>Zn(2+)</name>
        <dbReference type="ChEBI" id="CHEBI:29105"/>
        <note>catalytic</note>
    </ligand>
</feature>
<dbReference type="HAMAP" id="MF_00184">
    <property type="entry name" value="Thr_tRNA_synth"/>
    <property type="match status" value="1"/>
</dbReference>
<keyword evidence="7 13" id="KW-0862">Zinc</keyword>
<dbReference type="PROSITE" id="PS51880">
    <property type="entry name" value="TGS"/>
    <property type="match status" value="1"/>
</dbReference>
<feature type="binding site" evidence="13">
    <location>
        <position position="340"/>
    </location>
    <ligand>
        <name>Zn(2+)</name>
        <dbReference type="ChEBI" id="CHEBI:29105"/>
        <note>catalytic</note>
    </ligand>
</feature>
<dbReference type="Pfam" id="PF02824">
    <property type="entry name" value="TGS"/>
    <property type="match status" value="1"/>
</dbReference>
<keyword evidence="11 13" id="KW-0030">Aminoacyl-tRNA synthetase</keyword>
<organism evidence="16 17">
    <name type="scientific">Lyticum sinuosum</name>
    <dbReference type="NCBI Taxonomy" id="1332059"/>
    <lineage>
        <taxon>Bacteria</taxon>
        <taxon>Pseudomonadati</taxon>
        <taxon>Pseudomonadota</taxon>
        <taxon>Alphaproteobacteria</taxon>
        <taxon>Rickettsiales</taxon>
        <taxon>Lyticum</taxon>
    </lineage>
</organism>
<keyword evidence="9 13" id="KW-0694">RNA-binding</keyword>
<dbReference type="InterPro" id="IPR012676">
    <property type="entry name" value="TGS-like"/>
</dbReference>
<comment type="catalytic activity">
    <reaction evidence="12 13">
        <text>tRNA(Thr) + L-threonine + ATP = L-threonyl-tRNA(Thr) + AMP + diphosphate + H(+)</text>
        <dbReference type="Rhea" id="RHEA:24624"/>
        <dbReference type="Rhea" id="RHEA-COMP:9670"/>
        <dbReference type="Rhea" id="RHEA-COMP:9704"/>
        <dbReference type="ChEBI" id="CHEBI:15378"/>
        <dbReference type="ChEBI" id="CHEBI:30616"/>
        <dbReference type="ChEBI" id="CHEBI:33019"/>
        <dbReference type="ChEBI" id="CHEBI:57926"/>
        <dbReference type="ChEBI" id="CHEBI:78442"/>
        <dbReference type="ChEBI" id="CHEBI:78534"/>
        <dbReference type="ChEBI" id="CHEBI:456215"/>
        <dbReference type="EC" id="6.1.1.3"/>
    </reaction>
</comment>
<dbReference type="InterPro" id="IPR018163">
    <property type="entry name" value="Thr/Ala-tRNA-synth_IIc_edit"/>
</dbReference>
<dbReference type="Gene3D" id="3.30.930.10">
    <property type="entry name" value="Bira Bifunctional Protein, Domain 2"/>
    <property type="match status" value="1"/>
</dbReference>
<dbReference type="PANTHER" id="PTHR11451">
    <property type="entry name" value="THREONINE-TRNA LIGASE"/>
    <property type="match status" value="1"/>
</dbReference>
<comment type="subunit">
    <text evidence="13">Homodimer.</text>
</comment>
<keyword evidence="6 13" id="KW-0547">Nucleotide-binding</keyword>
<dbReference type="Gene3D" id="3.40.50.800">
    <property type="entry name" value="Anticodon-binding domain"/>
    <property type="match status" value="1"/>
</dbReference>
<dbReference type="InterPro" id="IPR002320">
    <property type="entry name" value="Thr-tRNA-ligase_IIa"/>
</dbReference>
<dbReference type="Gene3D" id="3.10.20.30">
    <property type="match status" value="1"/>
</dbReference>
<dbReference type="SMART" id="SM00863">
    <property type="entry name" value="tRNA_SAD"/>
    <property type="match status" value="1"/>
</dbReference>
<dbReference type="GO" id="GO:0005524">
    <property type="term" value="F:ATP binding"/>
    <property type="evidence" value="ECO:0007669"/>
    <property type="project" value="UniProtKB-UniRule"/>
</dbReference>
<evidence type="ECO:0000313" key="16">
    <source>
        <dbReference type="EMBL" id="MDZ5761506.1"/>
    </source>
</evidence>
<dbReference type="GO" id="GO:0006435">
    <property type="term" value="P:threonyl-tRNA aminoacylation"/>
    <property type="evidence" value="ECO:0007669"/>
    <property type="project" value="UniProtKB-UniRule"/>
</dbReference>
<evidence type="ECO:0000256" key="8">
    <source>
        <dbReference type="ARBA" id="ARBA00022840"/>
    </source>
</evidence>
<evidence type="ECO:0000256" key="7">
    <source>
        <dbReference type="ARBA" id="ARBA00022833"/>
    </source>
</evidence>
<evidence type="ECO:0000256" key="12">
    <source>
        <dbReference type="ARBA" id="ARBA00049515"/>
    </source>
</evidence>
<feature type="domain" description="Aminoacyl-transfer RNA synthetases class-II family profile" evidence="14">
    <location>
        <begin position="233"/>
        <end position="541"/>
    </location>
</feature>
<dbReference type="Pfam" id="PF00587">
    <property type="entry name" value="tRNA-synt_2b"/>
    <property type="match status" value="1"/>
</dbReference>
<dbReference type="InterPro" id="IPR045864">
    <property type="entry name" value="aa-tRNA-synth_II/BPL/LPL"/>
</dbReference>
<dbReference type="AlphaFoldDB" id="A0AAE5AHX5"/>